<dbReference type="AlphaFoldDB" id="A0A6J4QXT8"/>
<sequence>DLGAREDALASSRGAAGAPGFWSRSTLCGFGCYWWRHRHLRWPYAGPVRDRRGGATARVRGLRSLRRGLCSDPGGRSAVCLVVVGLWPDAVGHAVLWWHGTVLRDARRRGHRPGTARNICLDPDPDHGSPGRARYTGSSIGGPGDYHPRASEQPARAGFPDLVRGSRGNRSGLRPPRRLRPVHGLLRHLVRRLRGAYTHRDRGHRRRDRGYCRSGRLGRAFI</sequence>
<feature type="compositionally biased region" description="Low complexity" evidence="1">
    <location>
        <begin position="162"/>
        <end position="174"/>
    </location>
</feature>
<proteinExistence type="predicted"/>
<accession>A0A6J4QXT8</accession>
<feature type="non-terminal residue" evidence="2">
    <location>
        <position position="222"/>
    </location>
</feature>
<evidence type="ECO:0000313" key="2">
    <source>
        <dbReference type="EMBL" id="CAA9458408.1"/>
    </source>
</evidence>
<protein>
    <submittedName>
        <fullName evidence="2">Uncharacterized protein</fullName>
    </submittedName>
</protein>
<feature type="non-terminal residue" evidence="2">
    <location>
        <position position="1"/>
    </location>
</feature>
<reference evidence="2" key="1">
    <citation type="submission" date="2020-02" db="EMBL/GenBank/DDBJ databases">
        <authorList>
            <person name="Meier V. D."/>
        </authorList>
    </citation>
    <scope>NUCLEOTIDE SEQUENCE</scope>
    <source>
        <strain evidence="2">AVDCRST_MAG28</strain>
    </source>
</reference>
<name>A0A6J4QXT8_9ACTN</name>
<feature type="region of interest" description="Disordered" evidence="1">
    <location>
        <begin position="108"/>
        <end position="178"/>
    </location>
</feature>
<organism evidence="2">
    <name type="scientific">uncultured Rubrobacteraceae bacterium</name>
    <dbReference type="NCBI Taxonomy" id="349277"/>
    <lineage>
        <taxon>Bacteria</taxon>
        <taxon>Bacillati</taxon>
        <taxon>Actinomycetota</taxon>
        <taxon>Rubrobacteria</taxon>
        <taxon>Rubrobacterales</taxon>
        <taxon>Rubrobacteraceae</taxon>
        <taxon>environmental samples</taxon>
    </lineage>
</organism>
<dbReference type="EMBL" id="CADCVE010000065">
    <property type="protein sequence ID" value="CAA9458408.1"/>
    <property type="molecule type" value="Genomic_DNA"/>
</dbReference>
<gene>
    <name evidence="2" type="ORF">AVDCRST_MAG28-2873</name>
</gene>
<evidence type="ECO:0000256" key="1">
    <source>
        <dbReference type="SAM" id="MobiDB-lite"/>
    </source>
</evidence>